<proteinExistence type="predicted"/>
<sequence length="115" mass="13413">MLGLLGSTALVSWIAGTVLAILILLLLLVICLFPRSQEHDVERNRVWRTQPRLFHSRRRGFQGAFHHHHHHHHGHGHVSGVTSAGFPHHHHHHHHQRHHSPHRLHHHHHAHGARR</sequence>
<dbReference type="PANTHER" id="PTHR23009:SF2">
    <property type="entry name" value="HISTIDINE-RICH CARBOXYL TERMINUS PROTEIN 1"/>
    <property type="match status" value="1"/>
</dbReference>
<protein>
    <submittedName>
        <fullName evidence="3">Hrct1 protein</fullName>
    </submittedName>
</protein>
<organism evidence="3 4">
    <name type="scientific">Phodopus roborovskii</name>
    <name type="common">Roborovski's desert hamster</name>
    <name type="synonym">Cricetulus roborovskii</name>
    <dbReference type="NCBI Taxonomy" id="109678"/>
    <lineage>
        <taxon>Eukaryota</taxon>
        <taxon>Metazoa</taxon>
        <taxon>Chordata</taxon>
        <taxon>Craniata</taxon>
        <taxon>Vertebrata</taxon>
        <taxon>Euteleostomi</taxon>
        <taxon>Mammalia</taxon>
        <taxon>Eutheria</taxon>
        <taxon>Euarchontoglires</taxon>
        <taxon>Glires</taxon>
        <taxon>Rodentia</taxon>
        <taxon>Myomorpha</taxon>
        <taxon>Muroidea</taxon>
        <taxon>Cricetidae</taxon>
        <taxon>Cricetinae</taxon>
        <taxon>Phodopus</taxon>
    </lineage>
</organism>
<feature type="compositionally biased region" description="Basic residues" evidence="1">
    <location>
        <begin position="66"/>
        <end position="76"/>
    </location>
</feature>
<dbReference type="Proteomes" id="UP001152836">
    <property type="component" value="Unassembled WGS sequence"/>
</dbReference>
<dbReference type="PANTHER" id="PTHR23009">
    <property type="match status" value="1"/>
</dbReference>
<feature type="compositionally biased region" description="Basic residues" evidence="1">
    <location>
        <begin position="87"/>
        <end position="115"/>
    </location>
</feature>
<dbReference type="EMBL" id="CALSGD010001426">
    <property type="protein sequence ID" value="CAH6790323.1"/>
    <property type="molecule type" value="Genomic_DNA"/>
</dbReference>
<accession>A0AAU9ZF58</accession>
<feature type="transmembrane region" description="Helical" evidence="2">
    <location>
        <begin position="12"/>
        <end position="33"/>
    </location>
</feature>
<dbReference type="InterPro" id="IPR031506">
    <property type="entry name" value="HRCT1"/>
</dbReference>
<feature type="region of interest" description="Disordered" evidence="1">
    <location>
        <begin position="66"/>
        <end position="115"/>
    </location>
</feature>
<dbReference type="AlphaFoldDB" id="A0AAU9ZF58"/>
<name>A0AAU9ZF58_PHORO</name>
<evidence type="ECO:0000313" key="4">
    <source>
        <dbReference type="Proteomes" id="UP001152836"/>
    </source>
</evidence>
<comment type="caution">
    <text evidence="3">The sequence shown here is derived from an EMBL/GenBank/DDBJ whole genome shotgun (WGS) entry which is preliminary data.</text>
</comment>
<keyword evidence="2" id="KW-1133">Transmembrane helix</keyword>
<evidence type="ECO:0000256" key="1">
    <source>
        <dbReference type="SAM" id="MobiDB-lite"/>
    </source>
</evidence>
<reference evidence="3" key="1">
    <citation type="submission" date="2022-06" db="EMBL/GenBank/DDBJ databases">
        <authorList>
            <person name="Andreotti S."/>
            <person name="Wyler E."/>
        </authorList>
    </citation>
    <scope>NUCLEOTIDE SEQUENCE</scope>
</reference>
<dbReference type="Pfam" id="PF15758">
    <property type="entry name" value="HRCT1"/>
    <property type="match status" value="1"/>
</dbReference>
<keyword evidence="4" id="KW-1185">Reference proteome</keyword>
<keyword evidence="2" id="KW-0812">Transmembrane</keyword>
<evidence type="ECO:0000313" key="3">
    <source>
        <dbReference type="EMBL" id="CAH6790323.1"/>
    </source>
</evidence>
<evidence type="ECO:0000256" key="2">
    <source>
        <dbReference type="SAM" id="Phobius"/>
    </source>
</evidence>
<keyword evidence="2" id="KW-0472">Membrane</keyword>
<gene>
    <name evidence="3" type="primary">Hrct1</name>
    <name evidence="3" type="ORF">PHOROB_LOCUS7653</name>
</gene>